<dbReference type="AlphaFoldDB" id="A0AAU6Q8R6"/>
<evidence type="ECO:0008006" key="2">
    <source>
        <dbReference type="Google" id="ProtNLM"/>
    </source>
</evidence>
<evidence type="ECO:0000313" key="1">
    <source>
        <dbReference type="EMBL" id="WYF46761.1"/>
    </source>
</evidence>
<proteinExistence type="predicted"/>
<geneLocation type="plasmid" evidence="1">
    <name>p2</name>
</geneLocation>
<dbReference type="RefSeq" id="WP_339098269.1">
    <property type="nucleotide sequence ID" value="NZ_CP149785.1"/>
</dbReference>
<gene>
    <name evidence="1" type="ORF">WDJ50_18530</name>
</gene>
<name>A0AAU6Q8R6_9DEIO</name>
<organism evidence="1">
    <name type="scientific">Deinococcus sp. VB142</name>
    <dbReference type="NCBI Taxonomy" id="3112952"/>
    <lineage>
        <taxon>Bacteria</taxon>
        <taxon>Thermotogati</taxon>
        <taxon>Deinococcota</taxon>
        <taxon>Deinococci</taxon>
        <taxon>Deinococcales</taxon>
        <taxon>Deinococcaceae</taxon>
        <taxon>Deinococcus</taxon>
    </lineage>
</organism>
<reference evidence="1" key="1">
    <citation type="submission" date="2024-03" db="EMBL/GenBank/DDBJ databases">
        <title>Deinococcus weizhi sp. nov., isolated from human skin.</title>
        <authorList>
            <person name="Wei Z."/>
            <person name="Tian F."/>
            <person name="Yang C."/>
            <person name="Xin L.T."/>
            <person name="Wen Z.J."/>
            <person name="Lan K.C."/>
            <person name="Yu L."/>
            <person name="Zhe W."/>
            <person name="Dan F.D."/>
            <person name="Jun W."/>
            <person name="Rui Z."/>
            <person name="Yong X.J."/>
            <person name="Ting Y."/>
            <person name="Wei X."/>
            <person name="Xu Z.G."/>
            <person name="Xin Z."/>
            <person name="Dong F.G."/>
            <person name="Ni X.M."/>
            <person name="Zheng M.G."/>
            <person name="Chun Y."/>
            <person name="Qian W.X."/>
        </authorList>
    </citation>
    <scope>NUCLEOTIDE SEQUENCE</scope>
    <source>
        <strain evidence="1">VB142</strain>
        <plasmid evidence="1">p2</plasmid>
    </source>
</reference>
<keyword evidence="1" id="KW-0614">Plasmid</keyword>
<sequence length="114" mass="12252">MSTTDQIVAALGDKTMFVGPLSVKLRESSAATRASLQDAKLQGRVIEVDGEWRVHDVCTEVRQVLAGLDGGECNAAAVAKELPHLGYDWREMHALMAYMAATGEIVCWFGAGEA</sequence>
<dbReference type="EMBL" id="CP149785">
    <property type="protein sequence ID" value="WYF46761.1"/>
    <property type="molecule type" value="Genomic_DNA"/>
</dbReference>
<accession>A0AAU6Q8R6</accession>
<protein>
    <recommendedName>
        <fullName evidence="2">PqqD family protein</fullName>
    </recommendedName>
</protein>